<keyword evidence="7" id="KW-1133">Transmembrane helix</keyword>
<feature type="transmembrane region" description="Helical" evidence="7">
    <location>
        <begin position="25"/>
        <end position="57"/>
    </location>
</feature>
<accession>A0ABW9RLF6</accession>
<evidence type="ECO:0000256" key="7">
    <source>
        <dbReference type="SAM" id="Phobius"/>
    </source>
</evidence>
<organism evidence="8 9">
    <name type="scientific">Fulvivirga kasyanovii</name>
    <dbReference type="NCBI Taxonomy" id="396812"/>
    <lineage>
        <taxon>Bacteria</taxon>
        <taxon>Pseudomonadati</taxon>
        <taxon>Bacteroidota</taxon>
        <taxon>Cytophagia</taxon>
        <taxon>Cytophagales</taxon>
        <taxon>Fulvivirgaceae</taxon>
        <taxon>Fulvivirga</taxon>
    </lineage>
</organism>
<evidence type="ECO:0000256" key="1">
    <source>
        <dbReference type="ARBA" id="ARBA00004533"/>
    </source>
</evidence>
<reference evidence="8 9" key="1">
    <citation type="submission" date="2019-02" db="EMBL/GenBank/DDBJ databases">
        <authorList>
            <person name="Goldberg S.R."/>
            <person name="Haltli B.A."/>
            <person name="Correa H."/>
            <person name="Russell K.G."/>
        </authorList>
    </citation>
    <scope>NUCLEOTIDE SEQUENCE [LARGE SCALE GENOMIC DNA]</scope>
    <source>
        <strain evidence="8 9">JCM 16186</strain>
    </source>
</reference>
<protein>
    <submittedName>
        <fullName evidence="8">Lipid A biosynthesis acyltransferase</fullName>
    </submittedName>
</protein>
<keyword evidence="2" id="KW-1003">Cell membrane</keyword>
<evidence type="ECO:0000256" key="3">
    <source>
        <dbReference type="ARBA" id="ARBA00022519"/>
    </source>
</evidence>
<evidence type="ECO:0000256" key="5">
    <source>
        <dbReference type="ARBA" id="ARBA00023136"/>
    </source>
</evidence>
<sequence>MKRLIIRVMFEGFYSGKTVPMHNYLVYYLIIIPLSYLPFPVLYLLSDFIYIMVYYVFGYRRKVVFSNLKASFPNKTDKELHQIERKFYSHMADLVVESLKTFTISREAAAKRMVARNPEVPNQFYERGQSISMVGGHYGNWELYAVTLKEHLKHKVIALFTPMTNEFFNKKFKASRSRYGLNMCSIQEIKEDLENNNREVSATIFGSDQCPRKAQRAYWTEFLNQDTGVQFGLEKFARDNNQPVVYGNIFKVKRGYYEVEYKLICEDPSTMSHGEITEIHVKMLEDIINAQPEYWLWSHKRWKHKRPEKLEQGQYSSL</sequence>
<keyword evidence="5 7" id="KW-0472">Membrane</keyword>
<dbReference type="Pfam" id="PF03279">
    <property type="entry name" value="Lip_A_acyltrans"/>
    <property type="match status" value="1"/>
</dbReference>
<dbReference type="EMBL" id="SMLW01000424">
    <property type="protein sequence ID" value="MTI24521.1"/>
    <property type="molecule type" value="Genomic_DNA"/>
</dbReference>
<evidence type="ECO:0000256" key="4">
    <source>
        <dbReference type="ARBA" id="ARBA00022679"/>
    </source>
</evidence>
<name>A0ABW9RLF6_9BACT</name>
<evidence type="ECO:0000256" key="6">
    <source>
        <dbReference type="ARBA" id="ARBA00023315"/>
    </source>
</evidence>
<dbReference type="RefSeq" id="WP_155170564.1">
    <property type="nucleotide sequence ID" value="NZ_BAAAFL010000049.1"/>
</dbReference>
<evidence type="ECO:0000313" key="9">
    <source>
        <dbReference type="Proteomes" id="UP000798808"/>
    </source>
</evidence>
<keyword evidence="4" id="KW-0808">Transferase</keyword>
<evidence type="ECO:0000313" key="8">
    <source>
        <dbReference type="EMBL" id="MTI24521.1"/>
    </source>
</evidence>
<dbReference type="PANTHER" id="PTHR30606:SF10">
    <property type="entry name" value="PHOSPHATIDYLINOSITOL MANNOSIDE ACYLTRANSFERASE"/>
    <property type="match status" value="1"/>
</dbReference>
<dbReference type="GO" id="GO:0016746">
    <property type="term" value="F:acyltransferase activity"/>
    <property type="evidence" value="ECO:0007669"/>
    <property type="project" value="UniProtKB-KW"/>
</dbReference>
<keyword evidence="6 8" id="KW-0012">Acyltransferase</keyword>
<keyword evidence="9" id="KW-1185">Reference proteome</keyword>
<dbReference type="PANTHER" id="PTHR30606">
    <property type="entry name" value="LIPID A BIOSYNTHESIS LAUROYL ACYLTRANSFERASE"/>
    <property type="match status" value="1"/>
</dbReference>
<gene>
    <name evidence="8" type="ORF">E1163_06130</name>
</gene>
<comment type="subcellular location">
    <subcellularLocation>
        <location evidence="1">Cell inner membrane</location>
    </subcellularLocation>
</comment>
<keyword evidence="3" id="KW-0997">Cell inner membrane</keyword>
<proteinExistence type="predicted"/>
<keyword evidence="7" id="KW-0812">Transmembrane</keyword>
<evidence type="ECO:0000256" key="2">
    <source>
        <dbReference type="ARBA" id="ARBA00022475"/>
    </source>
</evidence>
<dbReference type="CDD" id="cd07984">
    <property type="entry name" value="LPLAT_LABLAT-like"/>
    <property type="match status" value="1"/>
</dbReference>
<comment type="caution">
    <text evidence="8">The sequence shown here is derived from an EMBL/GenBank/DDBJ whole genome shotgun (WGS) entry which is preliminary data.</text>
</comment>
<dbReference type="InterPro" id="IPR004960">
    <property type="entry name" value="LipA_acyltrans"/>
</dbReference>
<dbReference type="Proteomes" id="UP000798808">
    <property type="component" value="Unassembled WGS sequence"/>
</dbReference>